<evidence type="ECO:0000313" key="3">
    <source>
        <dbReference type="Proteomes" id="UP000217311"/>
    </source>
</evidence>
<evidence type="ECO:0000313" key="2">
    <source>
        <dbReference type="EMBL" id="AWC68655.1"/>
    </source>
</evidence>
<protein>
    <submittedName>
        <fullName evidence="2">Uncharacterized protein</fullName>
    </submittedName>
</protein>
<feature type="region of interest" description="Disordered" evidence="1">
    <location>
        <begin position="55"/>
        <end position="86"/>
    </location>
</feature>
<accession>A0A2S1B7L7</accession>
<gene>
    <name evidence="2" type="ORF">CA606_20165</name>
</gene>
<feature type="compositionally biased region" description="Basic residues" evidence="1">
    <location>
        <begin position="72"/>
        <end position="86"/>
    </location>
</feature>
<dbReference type="AlphaFoldDB" id="A0A2S1B7L7"/>
<dbReference type="Proteomes" id="UP000217311">
    <property type="component" value="Chromosome"/>
</dbReference>
<proteinExistence type="predicted"/>
<sequence>MVRKPGRSPQSVQPLFASALSGKSVPTHPPTASRRAPPSLHERGILVAVRLGSKATIRASRPRPTPAAARSAPRRYARPRPWRTSA</sequence>
<evidence type="ECO:0000256" key="1">
    <source>
        <dbReference type="SAM" id="MobiDB-lite"/>
    </source>
</evidence>
<reference evidence="3" key="1">
    <citation type="submission" date="2017-09" db="EMBL/GenBank/DDBJ databases">
        <title>Genome evolution observed in wild isolates of Caulobacter crescentus.</title>
        <authorList>
            <person name="Ely B."/>
            <person name="Wilson K."/>
            <person name="Scott D."/>
        </authorList>
    </citation>
    <scope>NUCLEOTIDE SEQUENCE [LARGE SCALE GENOMIC DNA]</scope>
    <source>
        <strain evidence="3">CB13b1a</strain>
    </source>
</reference>
<name>A0A2S1B7L7_CAUVI</name>
<organism evidence="2 3">
    <name type="scientific">Caulobacter vibrioides</name>
    <name type="common">Caulobacter crescentus</name>
    <dbReference type="NCBI Taxonomy" id="155892"/>
    <lineage>
        <taxon>Bacteria</taxon>
        <taxon>Pseudomonadati</taxon>
        <taxon>Pseudomonadota</taxon>
        <taxon>Alphaproteobacteria</taxon>
        <taxon>Caulobacterales</taxon>
        <taxon>Caulobacteraceae</taxon>
        <taxon>Caulobacter</taxon>
    </lineage>
</organism>
<dbReference type="EMBL" id="CP023315">
    <property type="protein sequence ID" value="AWC68655.1"/>
    <property type="molecule type" value="Genomic_DNA"/>
</dbReference>
<feature type="region of interest" description="Disordered" evidence="1">
    <location>
        <begin position="18"/>
        <end position="42"/>
    </location>
</feature>